<evidence type="ECO:0000259" key="5">
    <source>
        <dbReference type="Pfam" id="PF17892"/>
    </source>
</evidence>
<feature type="region of interest" description="Disordered" evidence="4">
    <location>
        <begin position="334"/>
        <end position="361"/>
    </location>
</feature>
<accession>A0ABS5XDX6</accession>
<keyword evidence="3" id="KW-0106">Calcium</keyword>
<dbReference type="InterPro" id="IPR019960">
    <property type="entry name" value="T1SS_VCA0849"/>
</dbReference>
<feature type="domain" description="Cadherin-like" evidence="5">
    <location>
        <begin position="241"/>
        <end position="333"/>
    </location>
</feature>
<evidence type="ECO:0000256" key="4">
    <source>
        <dbReference type="SAM" id="MobiDB-lite"/>
    </source>
</evidence>
<keyword evidence="2" id="KW-0964">Secreted</keyword>
<evidence type="ECO:0000313" key="6">
    <source>
        <dbReference type="EMBL" id="MBT8765473.1"/>
    </source>
</evidence>
<dbReference type="RefSeq" id="WP_215371314.1">
    <property type="nucleotide sequence ID" value="NZ_JAGTIS010000002.1"/>
</dbReference>
<keyword evidence="7" id="KW-1185">Reference proteome</keyword>
<comment type="caution">
    <text evidence="6">The sequence shown here is derived from an EMBL/GenBank/DDBJ whole genome shotgun (WGS) entry which is preliminary data.</text>
</comment>
<dbReference type="PANTHER" id="PTHR38340">
    <property type="entry name" value="S-LAYER PROTEIN"/>
    <property type="match status" value="1"/>
</dbReference>
<dbReference type="Pfam" id="PF17892">
    <property type="entry name" value="Cadherin_5"/>
    <property type="match status" value="1"/>
</dbReference>
<dbReference type="NCBIfam" id="NF012211">
    <property type="entry name" value="tand_rpt_95"/>
    <property type="match status" value="7"/>
</dbReference>
<evidence type="ECO:0000256" key="1">
    <source>
        <dbReference type="ARBA" id="ARBA00004613"/>
    </source>
</evidence>
<evidence type="ECO:0000256" key="3">
    <source>
        <dbReference type="ARBA" id="ARBA00022837"/>
    </source>
</evidence>
<sequence>MAISTTSFSNTPQATGDSFVFDSLVSEGVDYVYLDVMANDLGGKAKTLYALSDGTSADGSTATSAEIQADLLAHATSCLSAYGAEIRIAQDLDGKIKVLYDAGLLYQSEAYQRLSATEYLTDTFTYAIRLGNGTLSWATATVTIFGANDAPESSEGYGATDEDTAILGRALPTASDIDGDSVSYALGATTAAHGSVTVHADGTFDYIPDANFNGTDSFSFIVDDGHGGTNEYTYELTVNPVNDAPESANGSGATDEDTPLTGALLPSASDVDGDSVSYALGATTAAHGSVTVHADGTFDYTPDANFNGADSFSFIVDDGHGGTNEYTYELTVNPVNDAPESANGSGATDEDTPLTGALLPSASDVDGDSVSYALGATTAAHGSVTVHADGTFDYIPDANFNGTDSFSFIVDDGHGGTNEYTYELTVNPVNDAPESANGSGATDEDTAILGRALPSASDVDGDSVSYALGATTAAHGSVTVHADGTFDYTPDANFNGTDSFSFIVDDGHGGTNEYTYELTVNPVNDAPESANGSGATDEDTPLTGALLPSASDVDGDSVSYALGATTAAHGSVTVHADGTFDYIPDANFNGTDSFSFIVDDGHGGTNEYTYELTVNPVNDAPESANGSGATDEDTPLTGALLPSASDVDGDSVSYALGTTTAAHGSVTVHADGTFDYIPDANFNGTDSFSFIVDDGHGGTNEYTYELTVNPVNDAPTNSLPGKQTTAEGSTKTISGLSIADPDAGSGNMTVTLQVAHGTLSAQALAGGASITGSGSALLSLSGTLAQINATLAANLSYMPSGNFHGDDTLTMATSDGAASDTDTLTIEVTPVNDAPVAATDTIYVSRNTNGIVISVAALLGNDTDIDGSFLSLTALGGATGAVSNLQFVAGSNNSLISFDASNAGLGAFTYTLSDGAGGTVMGSVTVNTVSTNGGSVVDLSTFATYQASYLDGGSNQDGLTGTGAPDVFIGGAANDTLTGGNGDDRLRGGAGDDTLDGGAGVDLLDFSDASGALNFTLVQSSSNTVVNLSSIGLGSDTYRNMEGVIGSGNNDTLTGSSGNDIIRGGAGSDTLDGGAGNDLLDLSDASAALNLTLVQSNTLTVISAGGLGSDSYRNMEGIIGSAFNDSLTGSIGNDELRGGAGNDTLNGGDGADILVGGLGADSLTGGNGADLFRFGNLSEAVDNILDYSLAEGDKLDFSALLGTSAPSGGLLSEYVQVVQSGADMVVQVDVDGSAGGTTFVEVVTVTGVNQIQASFWGSDHILPS</sequence>
<dbReference type="PRINTS" id="PR00313">
    <property type="entry name" value="CABNDNGRPT"/>
</dbReference>
<comment type="subcellular location">
    <subcellularLocation>
        <location evidence="1">Secreted</location>
    </subcellularLocation>
</comment>
<dbReference type="InterPro" id="IPR001343">
    <property type="entry name" value="Hemolysn_Ca-bd"/>
</dbReference>
<dbReference type="Gene3D" id="2.60.40.2810">
    <property type="match status" value="6"/>
</dbReference>
<feature type="region of interest" description="Disordered" evidence="4">
    <location>
        <begin position="524"/>
        <end position="550"/>
    </location>
</feature>
<evidence type="ECO:0000313" key="7">
    <source>
        <dbReference type="Proteomes" id="UP001519667"/>
    </source>
</evidence>
<dbReference type="NCBIfam" id="TIGR03661">
    <property type="entry name" value="T1SS_VCA0849"/>
    <property type="match status" value="1"/>
</dbReference>
<dbReference type="InterPro" id="IPR011049">
    <property type="entry name" value="Serralysin-like_metalloprot_C"/>
</dbReference>
<dbReference type="Pfam" id="PF00353">
    <property type="entry name" value="HemolysinCabind"/>
    <property type="match status" value="3"/>
</dbReference>
<dbReference type="SUPFAM" id="SSF51120">
    <property type="entry name" value="beta-Roll"/>
    <property type="match status" value="2"/>
</dbReference>
<dbReference type="EMBL" id="JAGTIS010000002">
    <property type="protein sequence ID" value="MBT8765473.1"/>
    <property type="molecule type" value="Genomic_DNA"/>
</dbReference>
<dbReference type="InterPro" id="IPR018511">
    <property type="entry name" value="Hemolysin-typ_Ca-bd_CS"/>
</dbReference>
<evidence type="ECO:0000256" key="2">
    <source>
        <dbReference type="ARBA" id="ARBA00022525"/>
    </source>
</evidence>
<gene>
    <name evidence="6" type="ORF">J7302_04920</name>
</gene>
<feature type="region of interest" description="Disordered" evidence="4">
    <location>
        <begin position="619"/>
        <end position="644"/>
    </location>
</feature>
<dbReference type="PROSITE" id="PS00330">
    <property type="entry name" value="HEMOLYSIN_CALCIUM"/>
    <property type="match status" value="7"/>
</dbReference>
<feature type="region of interest" description="Disordered" evidence="4">
    <location>
        <begin position="242"/>
        <end position="267"/>
    </location>
</feature>
<dbReference type="InterPro" id="IPR041690">
    <property type="entry name" value="Cadherin_5"/>
</dbReference>
<organism evidence="6 7">
    <name type="scientific">Metapseudomonas boanensis</name>
    <dbReference type="NCBI Taxonomy" id="2822138"/>
    <lineage>
        <taxon>Bacteria</taxon>
        <taxon>Pseudomonadati</taxon>
        <taxon>Pseudomonadota</taxon>
        <taxon>Gammaproteobacteria</taxon>
        <taxon>Pseudomonadales</taxon>
        <taxon>Pseudomonadaceae</taxon>
        <taxon>Metapseudomonas</taxon>
    </lineage>
</organism>
<dbReference type="PANTHER" id="PTHR38340:SF1">
    <property type="entry name" value="S-LAYER PROTEIN"/>
    <property type="match status" value="1"/>
</dbReference>
<proteinExistence type="predicted"/>
<protein>
    <submittedName>
        <fullName evidence="6">Tandem-95 repeat protein</fullName>
    </submittedName>
</protein>
<dbReference type="Proteomes" id="UP001519667">
    <property type="component" value="Unassembled WGS sequence"/>
</dbReference>
<dbReference type="Gene3D" id="2.150.10.10">
    <property type="entry name" value="Serralysin-like metalloprotease, C-terminal"/>
    <property type="match status" value="2"/>
</dbReference>
<dbReference type="InterPro" id="IPR050557">
    <property type="entry name" value="RTX_toxin/Mannuronan_C5-epim"/>
</dbReference>
<name>A0ABS5XDX6_9GAMM</name>
<dbReference type="Pfam" id="PF17963">
    <property type="entry name" value="Big_9"/>
    <property type="match status" value="6"/>
</dbReference>
<reference evidence="6 7" key="1">
    <citation type="submission" date="2021-04" db="EMBL/GenBank/DDBJ databases">
        <title>Pseudomonas boanensis sp. nov., a bacterium isolated from river water used for household purposes in Boane District, Mozambique.</title>
        <authorList>
            <person name="Nicklasson M."/>
            <person name="Martin-Rodriguez A.J."/>
            <person name="Thorell K."/>
            <person name="Neves L."/>
            <person name="Mussagy A."/>
            <person name="Rydberg H.A."/>
            <person name="Hernroth B."/>
            <person name="Svensson-Stadler L."/>
            <person name="Sjoling A."/>
        </authorList>
    </citation>
    <scope>NUCLEOTIDE SEQUENCE [LARGE SCALE GENOMIC DNA]</scope>
    <source>
        <strain evidence="6 7">DB1</strain>
    </source>
</reference>